<evidence type="ECO:0000313" key="1">
    <source>
        <dbReference type="EMBL" id="KAF2631133.1"/>
    </source>
</evidence>
<organism evidence="1 2">
    <name type="scientific">Macroventuria anomochaeta</name>
    <dbReference type="NCBI Taxonomy" id="301207"/>
    <lineage>
        <taxon>Eukaryota</taxon>
        <taxon>Fungi</taxon>
        <taxon>Dikarya</taxon>
        <taxon>Ascomycota</taxon>
        <taxon>Pezizomycotina</taxon>
        <taxon>Dothideomycetes</taxon>
        <taxon>Pleosporomycetidae</taxon>
        <taxon>Pleosporales</taxon>
        <taxon>Pleosporineae</taxon>
        <taxon>Didymellaceae</taxon>
        <taxon>Macroventuria</taxon>
    </lineage>
</organism>
<sequence>MVASSNWFPILMMLLGSILFANASSPRCVPASFVSSTIAYVSVNATATPVSVSTPTSSTGSHPDRHEVAPWCQFAQGQSYKGYVMHCGLDFCLGDLSNKRVKDFDKCVGLCNVTSGCSAMSYQAESDDGLNGMCWLKDNIASFQRANRWILGMHRVDVPYTLPSWFHPPGRASSMVAPSSPVWTPSASNSPKSVSVTTHSSTVTSFSKPSPAASSNVALSSPASKLSSTTPVVKTSSYNSVSSATTRSPLVTSSSKPSFTADQGASGGSTSIGPPFWFSSAHPCYPTDCSFPVTRSYPSLSISWVQQSSKVAPLSSKVTLTKSVVTTKVFTSSKASVTKSFFKTSASTSTRYSKPSRTGTSVYGRPSSTSSAYSSPPVVSSGYVPLSSSRLTSSVHRPSSSSKGYVVSSSVFSVYLQPSTKASSRLSSHSSGRSSSTATRSSSSSKDYAVSTVSQTTVTTRILVSGTTTSTVYKPVPTWSSTTPVVSSATTTSTVYKPVTSKSSVTSIRSSGILSHSTTFTSYTVVIPTRSSTVMAPSSAQIWTTPVPTRPFTTTVSSSAWIMTVPVPIRESSVVSMISVTDHTPSAETTATSLTVSKAYVTVSSSQGYGYTVVTSATGSRLASSGHVGSSSVASSHSAVPFPSASGSLTPITSSMVHVTASSSWNTGAHSSSDITSSPIPTSFVTPSISGSHIPITKSVTAVGSFKATPNPSSESSGSSRLIFSSSFGITVVFAFLLLMPFAVW</sequence>
<accession>A0ACB6SCR6</accession>
<dbReference type="Proteomes" id="UP000799754">
    <property type="component" value="Unassembled WGS sequence"/>
</dbReference>
<name>A0ACB6SCR6_9PLEO</name>
<comment type="caution">
    <text evidence="1">The sequence shown here is derived from an EMBL/GenBank/DDBJ whole genome shotgun (WGS) entry which is preliminary data.</text>
</comment>
<gene>
    <name evidence="1" type="ORF">BU25DRAFT_488568</name>
</gene>
<evidence type="ECO:0000313" key="2">
    <source>
        <dbReference type="Proteomes" id="UP000799754"/>
    </source>
</evidence>
<keyword evidence="2" id="KW-1185">Reference proteome</keyword>
<reference evidence="1" key="1">
    <citation type="journal article" date="2020" name="Stud. Mycol.">
        <title>101 Dothideomycetes genomes: a test case for predicting lifestyles and emergence of pathogens.</title>
        <authorList>
            <person name="Haridas S."/>
            <person name="Albert R."/>
            <person name="Binder M."/>
            <person name="Bloem J."/>
            <person name="Labutti K."/>
            <person name="Salamov A."/>
            <person name="Andreopoulos B."/>
            <person name="Baker S."/>
            <person name="Barry K."/>
            <person name="Bills G."/>
            <person name="Bluhm B."/>
            <person name="Cannon C."/>
            <person name="Castanera R."/>
            <person name="Culley D."/>
            <person name="Daum C."/>
            <person name="Ezra D."/>
            <person name="Gonzalez J."/>
            <person name="Henrissat B."/>
            <person name="Kuo A."/>
            <person name="Liang C."/>
            <person name="Lipzen A."/>
            <person name="Lutzoni F."/>
            <person name="Magnuson J."/>
            <person name="Mondo S."/>
            <person name="Nolan M."/>
            <person name="Ohm R."/>
            <person name="Pangilinan J."/>
            <person name="Park H.-J."/>
            <person name="Ramirez L."/>
            <person name="Alfaro M."/>
            <person name="Sun H."/>
            <person name="Tritt A."/>
            <person name="Yoshinaga Y."/>
            <person name="Zwiers L.-H."/>
            <person name="Turgeon B."/>
            <person name="Goodwin S."/>
            <person name="Spatafora J."/>
            <person name="Crous P."/>
            <person name="Grigoriev I."/>
        </authorList>
    </citation>
    <scope>NUCLEOTIDE SEQUENCE</scope>
    <source>
        <strain evidence="1">CBS 525.71</strain>
    </source>
</reference>
<dbReference type="EMBL" id="MU006705">
    <property type="protein sequence ID" value="KAF2631133.1"/>
    <property type="molecule type" value="Genomic_DNA"/>
</dbReference>
<proteinExistence type="predicted"/>
<protein>
    <submittedName>
        <fullName evidence="1">Uncharacterized protein</fullName>
    </submittedName>
</protein>